<protein>
    <submittedName>
        <fullName evidence="3">Por secretion system C-terminal sorting domain-containing protein</fullName>
    </submittedName>
</protein>
<dbReference type="Proteomes" id="UP000198432">
    <property type="component" value="Unassembled WGS sequence"/>
</dbReference>
<feature type="domain" description="Fibronectin type-III" evidence="2">
    <location>
        <begin position="554"/>
        <end position="653"/>
    </location>
</feature>
<reference evidence="4" key="1">
    <citation type="submission" date="2017-06" db="EMBL/GenBank/DDBJ databases">
        <authorList>
            <person name="Varghese N."/>
            <person name="Submissions S."/>
        </authorList>
    </citation>
    <scope>NUCLEOTIDE SEQUENCE [LARGE SCALE GENOMIC DNA]</scope>
    <source>
        <strain evidence="4">NKM1</strain>
    </source>
</reference>
<dbReference type="InterPro" id="IPR036116">
    <property type="entry name" value="FN3_sf"/>
</dbReference>
<dbReference type="RefSeq" id="WP_089317782.1">
    <property type="nucleotide sequence ID" value="NZ_FZOQ01000002.1"/>
</dbReference>
<proteinExistence type="predicted"/>
<dbReference type="InterPro" id="IPR003961">
    <property type="entry name" value="FN3_dom"/>
</dbReference>
<feature type="compositionally biased region" description="Low complexity" evidence="1">
    <location>
        <begin position="604"/>
        <end position="617"/>
    </location>
</feature>
<evidence type="ECO:0000259" key="2">
    <source>
        <dbReference type="PROSITE" id="PS50853"/>
    </source>
</evidence>
<keyword evidence="4" id="KW-1185">Reference proteome</keyword>
<dbReference type="PROSITE" id="PS50853">
    <property type="entry name" value="FN3"/>
    <property type="match status" value="1"/>
</dbReference>
<accession>A0A239C4G3</accession>
<dbReference type="InterPro" id="IPR026444">
    <property type="entry name" value="Secre_tail"/>
</dbReference>
<gene>
    <name evidence="3" type="ORF">SAMN06296052_102314</name>
</gene>
<dbReference type="Gene3D" id="2.60.40.10">
    <property type="entry name" value="Immunoglobulins"/>
    <property type="match status" value="2"/>
</dbReference>
<feature type="region of interest" description="Disordered" evidence="1">
    <location>
        <begin position="595"/>
        <end position="618"/>
    </location>
</feature>
<evidence type="ECO:0000256" key="1">
    <source>
        <dbReference type="SAM" id="MobiDB-lite"/>
    </source>
</evidence>
<dbReference type="SMART" id="SM00060">
    <property type="entry name" value="FN3"/>
    <property type="match status" value="2"/>
</dbReference>
<dbReference type="EMBL" id="FZOQ01000002">
    <property type="protein sequence ID" value="SNS14531.1"/>
    <property type="molecule type" value="Genomic_DNA"/>
</dbReference>
<dbReference type="Pfam" id="PF18962">
    <property type="entry name" value="Por_Secre_tail"/>
    <property type="match status" value="1"/>
</dbReference>
<name>A0A239C4G3_9BACT</name>
<dbReference type="InterPro" id="IPR013783">
    <property type="entry name" value="Ig-like_fold"/>
</dbReference>
<dbReference type="OrthoDB" id="663485at2"/>
<evidence type="ECO:0000313" key="3">
    <source>
        <dbReference type="EMBL" id="SNS14531.1"/>
    </source>
</evidence>
<dbReference type="SUPFAM" id="SSF49265">
    <property type="entry name" value="Fibronectin type III"/>
    <property type="match status" value="2"/>
</dbReference>
<dbReference type="NCBIfam" id="TIGR04183">
    <property type="entry name" value="Por_Secre_tail"/>
    <property type="match status" value="1"/>
</dbReference>
<dbReference type="AlphaFoldDB" id="A0A239C4G3"/>
<sequence length="956" mass="101620">MKHLYLNHVFKLLAKYCLFLLALFLLASGQGFGQSAPVPFSLANRDYYESFDNISNWGNNFQSGAGASHYGVASAPFTALPTAPNQTGVFTNGFTGGVQKGAGGIMLLATGTTAGENAAAFDLYLDFTSTTAGIIDVKWESRNNGNTGSNRQALFKVQTNTGPGGAFVDLPNSAVTIANYTPASGTIQVKLPAAFDGKADARVRFYLVTTPGGDTGNRPKFFIDRVVATATPIPTHLPKITTLQPSLTQYEVTEISGSKPFEVPYTYNGTFTGIWKAQLSDRNGRFSMDLDENIIGTSGAATGVVQARIPAGTPCGTGYRIRVLNTEPLRYGIPYGADLRVVYPYEVKVTPVNAQTISYPNGKGNTLTASSSLPGESSYAWKYATSADGPYDHTIPGLTSSSYTVDPTDFPGPGTYYLVATATSPCGAVGMSEPVIIELQGLVVFPSALSFGEVSVGQESAPQLFMLVGRGIQGDVTIVPPPGFELSVVGEEGFTSEPVTLSPENGIVSATIMVRFVPASAQVYDDAIALSSKTVFGGFSKTEVLVNGTGVVGKPVLTTAGVTDVTAASAVSGGIIQSSGGSPITAKGIVWSPVPGPSLEENAGSTTEGSGSESFSSRMDGLEQNTLYYVRAYATNSSGTAYGNEVQFTTLPAAPTEQAHDIHGTYVGAERITIAWTNGNGTGRVVKVNTENDFTDPADGEEVKVTGNVYRSQGEQAMYRGGDSKNSLTITGLEPGTAYWFRIYELNNAHDKVRYNTSIANDNPVLIRTITPLPVELVRFHASLDGINAVALEWETASELNNSHFHVERSTDGKHFKTIGRVKGAGTSAIPHQYTFSDTNIPRGTVYYRLAQIDFDGTSTYSSIKSVRNVGSDGVAFKAYPVPTQDALQVANLESRDVQHYTVLNLAGTTLLHKRYGQANNSSFSIDVSSLPEGLYFLQLRTAEGTHMLRFVKSAL</sequence>
<organism evidence="3 4">
    <name type="scientific">Pontibacter ummariensis</name>
    <dbReference type="NCBI Taxonomy" id="1610492"/>
    <lineage>
        <taxon>Bacteria</taxon>
        <taxon>Pseudomonadati</taxon>
        <taxon>Bacteroidota</taxon>
        <taxon>Cytophagia</taxon>
        <taxon>Cytophagales</taxon>
        <taxon>Hymenobacteraceae</taxon>
        <taxon>Pontibacter</taxon>
    </lineage>
</organism>
<evidence type="ECO:0000313" key="4">
    <source>
        <dbReference type="Proteomes" id="UP000198432"/>
    </source>
</evidence>